<dbReference type="InParanoid" id="M1D0S7"/>
<dbReference type="PaxDb" id="4113-PGSC0003DMT400078817"/>
<evidence type="ECO:0000313" key="2">
    <source>
        <dbReference type="Proteomes" id="UP000011115"/>
    </source>
</evidence>
<evidence type="ECO:0000313" key="1">
    <source>
        <dbReference type="EnsemblPlants" id="PGSC0003DMT400078817"/>
    </source>
</evidence>
<reference evidence="1" key="2">
    <citation type="submission" date="2015-06" db="UniProtKB">
        <authorList>
            <consortium name="EnsemblPlants"/>
        </authorList>
    </citation>
    <scope>IDENTIFICATION</scope>
    <source>
        <strain evidence="1">DM1-3 516 R44</strain>
    </source>
</reference>
<accession>M1D0S7</accession>
<keyword evidence="2" id="KW-1185">Reference proteome</keyword>
<name>M1D0S7_SOLTU</name>
<dbReference type="EnsemblPlants" id="PGSC0003DMT400078817">
    <property type="protein sequence ID" value="PGSC0003DMT400078817"/>
    <property type="gene ID" value="PGSC0003DMG400030674"/>
</dbReference>
<protein>
    <submittedName>
        <fullName evidence="1">Uncharacterized protein</fullName>
    </submittedName>
</protein>
<proteinExistence type="predicted"/>
<organism evidence="1 2">
    <name type="scientific">Solanum tuberosum</name>
    <name type="common">Potato</name>
    <dbReference type="NCBI Taxonomy" id="4113"/>
    <lineage>
        <taxon>Eukaryota</taxon>
        <taxon>Viridiplantae</taxon>
        <taxon>Streptophyta</taxon>
        <taxon>Embryophyta</taxon>
        <taxon>Tracheophyta</taxon>
        <taxon>Spermatophyta</taxon>
        <taxon>Magnoliopsida</taxon>
        <taxon>eudicotyledons</taxon>
        <taxon>Gunneridae</taxon>
        <taxon>Pentapetalae</taxon>
        <taxon>asterids</taxon>
        <taxon>lamiids</taxon>
        <taxon>Solanales</taxon>
        <taxon>Solanaceae</taxon>
        <taxon>Solanoideae</taxon>
        <taxon>Solaneae</taxon>
        <taxon>Solanum</taxon>
    </lineage>
</organism>
<dbReference type="AlphaFoldDB" id="M1D0S7"/>
<dbReference type="Proteomes" id="UP000011115">
    <property type="component" value="Unassembled WGS sequence"/>
</dbReference>
<dbReference type="Gramene" id="PGSC0003DMT400078817">
    <property type="protein sequence ID" value="PGSC0003DMT400078817"/>
    <property type="gene ID" value="PGSC0003DMG400030674"/>
</dbReference>
<sequence>MLFPSLRGCCKFAALSELLRVQKLSNFSLFKATAAAVFWGFQPNFVLRLRPFKAAVAATFLGFQPNNISFLSIGLDEVDSKRRKCKR</sequence>
<reference evidence="2" key="1">
    <citation type="journal article" date="2011" name="Nature">
        <title>Genome sequence and analysis of the tuber crop potato.</title>
        <authorList>
            <consortium name="The Potato Genome Sequencing Consortium"/>
        </authorList>
    </citation>
    <scope>NUCLEOTIDE SEQUENCE [LARGE SCALE GENOMIC DNA]</scope>
    <source>
        <strain evidence="2">cv. DM1-3 516 R44</strain>
    </source>
</reference>
<dbReference type="HOGENOM" id="CLU_2487783_0_0_1"/>